<comment type="caution">
    <text evidence="3">The sequence shown here is derived from an EMBL/GenBank/DDBJ whole genome shotgun (WGS) entry which is preliminary data.</text>
</comment>
<evidence type="ECO:0000313" key="4">
    <source>
        <dbReference type="Proteomes" id="UP001596138"/>
    </source>
</evidence>
<reference evidence="4" key="1">
    <citation type="journal article" date="2019" name="Int. J. Syst. Evol. Microbiol.">
        <title>The Global Catalogue of Microorganisms (GCM) 10K type strain sequencing project: providing services to taxonomists for standard genome sequencing and annotation.</title>
        <authorList>
            <consortium name="The Broad Institute Genomics Platform"/>
            <consortium name="The Broad Institute Genome Sequencing Center for Infectious Disease"/>
            <person name="Wu L."/>
            <person name="Ma J."/>
        </authorList>
    </citation>
    <scope>NUCLEOTIDE SEQUENCE [LARGE SCALE GENOMIC DNA]</scope>
    <source>
        <strain evidence="4">CGMCC 4.7317</strain>
    </source>
</reference>
<sequence length="206" mass="22449">MSEQSEAATAPEVPVRPEPADDPAAVAADREARQKKRLRQTVRDMVLSMLVVTGVVVFLVAPWNWRTPDPVKEVDAAPVIAGAREAFDWPVLAPLDLPATWRATSARVETADDGQPVVVLGWVSPATEYVGLQQSPTKITDFVPDVTLKGVQQDDVVLGTLTWTRYVNADETRRSLARTDAGITYVVTGTGPWDEIEGFTRTLRAG</sequence>
<proteinExistence type="predicted"/>
<feature type="region of interest" description="Disordered" evidence="1">
    <location>
        <begin position="1"/>
        <end position="26"/>
    </location>
</feature>
<evidence type="ECO:0000256" key="2">
    <source>
        <dbReference type="SAM" id="Phobius"/>
    </source>
</evidence>
<protein>
    <submittedName>
        <fullName evidence="3">DUF4245 domain-containing protein</fullName>
    </submittedName>
</protein>
<dbReference type="Proteomes" id="UP001596138">
    <property type="component" value="Unassembled WGS sequence"/>
</dbReference>
<evidence type="ECO:0000313" key="3">
    <source>
        <dbReference type="EMBL" id="MFC6237381.1"/>
    </source>
</evidence>
<name>A0ABW1SY63_9ACTN</name>
<keyword evidence="2" id="KW-0812">Transmembrane</keyword>
<evidence type="ECO:0000256" key="1">
    <source>
        <dbReference type="SAM" id="MobiDB-lite"/>
    </source>
</evidence>
<keyword evidence="2" id="KW-0472">Membrane</keyword>
<dbReference type="RefSeq" id="WP_386764627.1">
    <property type="nucleotide sequence ID" value="NZ_JBHSTI010000008.1"/>
</dbReference>
<dbReference type="InterPro" id="IPR025339">
    <property type="entry name" value="DUF4245"/>
</dbReference>
<keyword evidence="4" id="KW-1185">Reference proteome</keyword>
<dbReference type="Pfam" id="PF14030">
    <property type="entry name" value="DUF4245"/>
    <property type="match status" value="1"/>
</dbReference>
<dbReference type="EMBL" id="JBHSTI010000008">
    <property type="protein sequence ID" value="MFC6237381.1"/>
    <property type="molecule type" value="Genomic_DNA"/>
</dbReference>
<feature type="transmembrane region" description="Helical" evidence="2">
    <location>
        <begin position="45"/>
        <end position="65"/>
    </location>
</feature>
<keyword evidence="2" id="KW-1133">Transmembrane helix</keyword>
<organism evidence="3 4">
    <name type="scientific">Longivirga aurantiaca</name>
    <dbReference type="NCBI Taxonomy" id="1837743"/>
    <lineage>
        <taxon>Bacteria</taxon>
        <taxon>Bacillati</taxon>
        <taxon>Actinomycetota</taxon>
        <taxon>Actinomycetes</taxon>
        <taxon>Sporichthyales</taxon>
        <taxon>Sporichthyaceae</taxon>
        <taxon>Longivirga</taxon>
    </lineage>
</organism>
<accession>A0ABW1SY63</accession>
<gene>
    <name evidence="3" type="ORF">ACFQGU_05800</name>
</gene>